<dbReference type="Proteomes" id="UP000694413">
    <property type="component" value="Unassembled WGS sequence"/>
</dbReference>
<proteinExistence type="predicted"/>
<accession>A0A8D2QJK7</accession>
<dbReference type="AlphaFoldDB" id="A0A8D2QJK7"/>
<reference evidence="1" key="1">
    <citation type="submission" date="2025-08" db="UniProtKB">
        <authorList>
            <consortium name="Ensembl"/>
        </authorList>
    </citation>
    <scope>IDENTIFICATION</scope>
</reference>
<dbReference type="Ensembl" id="ENSZALT00000028279.1">
    <property type="protein sequence ID" value="ENSZALP00000021691.1"/>
    <property type="gene ID" value="ENSZALG00000016953.1"/>
</dbReference>
<reference evidence="1" key="2">
    <citation type="submission" date="2025-09" db="UniProtKB">
        <authorList>
            <consortium name="Ensembl"/>
        </authorList>
    </citation>
    <scope>IDENTIFICATION</scope>
</reference>
<sequence length="121" mass="12525">MDSPSIPLSCILSSQEQILAARSDLVLIVQLCLEGDGPRVWVNTELRDVVLQVVGDAGVLPHVIVRGTDHHHGAAHRPVLVDAHGVVGALEHGPVCVGIGDVDVNVAVVTQGAVRALLGAS</sequence>
<protein>
    <submittedName>
        <fullName evidence="1">Uncharacterized protein</fullName>
    </submittedName>
</protein>
<keyword evidence="2" id="KW-1185">Reference proteome</keyword>
<organism evidence="1 2">
    <name type="scientific">Zonotrichia albicollis</name>
    <name type="common">White-throated sparrow</name>
    <name type="synonym">Fringilla albicollis</name>
    <dbReference type="NCBI Taxonomy" id="44394"/>
    <lineage>
        <taxon>Eukaryota</taxon>
        <taxon>Metazoa</taxon>
        <taxon>Chordata</taxon>
        <taxon>Craniata</taxon>
        <taxon>Vertebrata</taxon>
        <taxon>Euteleostomi</taxon>
        <taxon>Archelosauria</taxon>
        <taxon>Archosauria</taxon>
        <taxon>Dinosauria</taxon>
        <taxon>Saurischia</taxon>
        <taxon>Theropoda</taxon>
        <taxon>Coelurosauria</taxon>
        <taxon>Aves</taxon>
        <taxon>Neognathae</taxon>
        <taxon>Neoaves</taxon>
        <taxon>Telluraves</taxon>
        <taxon>Australaves</taxon>
        <taxon>Passeriformes</taxon>
        <taxon>Passerellidae</taxon>
        <taxon>Zonotrichia</taxon>
    </lineage>
</organism>
<evidence type="ECO:0000313" key="1">
    <source>
        <dbReference type="Ensembl" id="ENSZALP00000021691.1"/>
    </source>
</evidence>
<evidence type="ECO:0000313" key="2">
    <source>
        <dbReference type="Proteomes" id="UP000694413"/>
    </source>
</evidence>
<name>A0A8D2QJK7_ZONAL</name>